<accession>A0A2P2Q8U5</accession>
<sequence length="26" mass="3169">MGPQDNRRQWVYYLCLLSIISRNKLT</sequence>
<dbReference type="EMBL" id="GGEC01082924">
    <property type="protein sequence ID" value="MBX63408.1"/>
    <property type="molecule type" value="Transcribed_RNA"/>
</dbReference>
<name>A0A2P2Q8U5_RHIMU</name>
<proteinExistence type="predicted"/>
<evidence type="ECO:0000313" key="1">
    <source>
        <dbReference type="EMBL" id="MBX63408.1"/>
    </source>
</evidence>
<reference evidence="1" key="1">
    <citation type="submission" date="2018-02" db="EMBL/GenBank/DDBJ databases">
        <title>Rhizophora mucronata_Transcriptome.</title>
        <authorList>
            <person name="Meera S.P."/>
            <person name="Sreeshan A."/>
            <person name="Augustine A."/>
        </authorList>
    </citation>
    <scope>NUCLEOTIDE SEQUENCE</scope>
    <source>
        <tissue evidence="1">Leaf</tissue>
    </source>
</reference>
<dbReference type="AlphaFoldDB" id="A0A2P2Q8U5"/>
<organism evidence="1">
    <name type="scientific">Rhizophora mucronata</name>
    <name type="common">Asiatic mangrove</name>
    <dbReference type="NCBI Taxonomy" id="61149"/>
    <lineage>
        <taxon>Eukaryota</taxon>
        <taxon>Viridiplantae</taxon>
        <taxon>Streptophyta</taxon>
        <taxon>Embryophyta</taxon>
        <taxon>Tracheophyta</taxon>
        <taxon>Spermatophyta</taxon>
        <taxon>Magnoliopsida</taxon>
        <taxon>eudicotyledons</taxon>
        <taxon>Gunneridae</taxon>
        <taxon>Pentapetalae</taxon>
        <taxon>rosids</taxon>
        <taxon>fabids</taxon>
        <taxon>Malpighiales</taxon>
        <taxon>Rhizophoraceae</taxon>
        <taxon>Rhizophora</taxon>
    </lineage>
</organism>
<protein>
    <submittedName>
        <fullName evidence="1">Uncharacterized protein</fullName>
    </submittedName>
</protein>